<name>A0A432V9U9_9HYPH</name>
<dbReference type="Pfam" id="PF00589">
    <property type="entry name" value="Phage_integrase"/>
    <property type="match status" value="1"/>
</dbReference>
<evidence type="ECO:0000259" key="3">
    <source>
        <dbReference type="PROSITE" id="PS51898"/>
    </source>
</evidence>
<sequence>MGLKLLKRGKTYYLRGTVAGHRVYETTGTGDKDLAEAIRIRKEGRLANEAAHGLKAVATFDEAADSYTATGAPTRFIADVRKTDGVASGLAVYFRGRKLSDIKQADLDKAARELYPSASRETLIRQVYTPFIAVWNHAARKEMCDVRVWERPRKAKGTNVIVLKSERSGTAPVEYDYAARFVAALSPDPAMLMTFLFYTGLRPIEAFALRAEDVSIDKRWFVVRSSKTGQPRGVPLHSFLCGWLPALVDRGGALFRTPRGEPYGIVQDGGGGLKTAIKGARKRSGIRDISPYTARHTVSTQLVVAGVHPHIKDQILGHAADDMSRHYTNVPQAPLIEAIDKLPVGDFAKLPWVSSPGDWFGKLAEGTGRRTDLERNRAGNN</sequence>
<dbReference type="GO" id="GO:0003677">
    <property type="term" value="F:DNA binding"/>
    <property type="evidence" value="ECO:0007669"/>
    <property type="project" value="InterPro"/>
</dbReference>
<protein>
    <submittedName>
        <fullName evidence="4">Site-specific integrase</fullName>
    </submittedName>
</protein>
<dbReference type="EMBL" id="RKST01000003">
    <property type="protein sequence ID" value="RUM98978.1"/>
    <property type="molecule type" value="Genomic_DNA"/>
</dbReference>
<proteinExistence type="predicted"/>
<keyword evidence="1" id="KW-0229">DNA integration</keyword>
<dbReference type="GO" id="GO:0006310">
    <property type="term" value="P:DNA recombination"/>
    <property type="evidence" value="ECO:0007669"/>
    <property type="project" value="UniProtKB-KW"/>
</dbReference>
<dbReference type="GO" id="GO:0015074">
    <property type="term" value="P:DNA integration"/>
    <property type="evidence" value="ECO:0007669"/>
    <property type="project" value="UniProtKB-KW"/>
</dbReference>
<keyword evidence="5" id="KW-1185">Reference proteome</keyword>
<dbReference type="InterPro" id="IPR013762">
    <property type="entry name" value="Integrase-like_cat_sf"/>
</dbReference>
<dbReference type="AlphaFoldDB" id="A0A432V9U9"/>
<dbReference type="SUPFAM" id="SSF56349">
    <property type="entry name" value="DNA breaking-rejoining enzymes"/>
    <property type="match status" value="1"/>
</dbReference>
<evidence type="ECO:0000313" key="4">
    <source>
        <dbReference type="EMBL" id="RUM98978.1"/>
    </source>
</evidence>
<evidence type="ECO:0000313" key="5">
    <source>
        <dbReference type="Proteomes" id="UP000281647"/>
    </source>
</evidence>
<evidence type="ECO:0000256" key="1">
    <source>
        <dbReference type="ARBA" id="ARBA00022908"/>
    </source>
</evidence>
<reference evidence="4 5" key="1">
    <citation type="submission" date="2018-11" db="EMBL/GenBank/DDBJ databases">
        <title>Pseudaminobacter arsenicus sp. nov., an arsenic-resistant bacterium isolated from arsenic-rich aquifers.</title>
        <authorList>
            <person name="Mu Y."/>
        </authorList>
    </citation>
    <scope>NUCLEOTIDE SEQUENCE [LARGE SCALE GENOMIC DNA]</scope>
    <source>
        <strain evidence="4 5">CB3</strain>
    </source>
</reference>
<keyword evidence="2" id="KW-0233">DNA recombination</keyword>
<organism evidence="4 5">
    <name type="scientific">Borborobacter arsenicus</name>
    <dbReference type="NCBI Taxonomy" id="1851146"/>
    <lineage>
        <taxon>Bacteria</taxon>
        <taxon>Pseudomonadati</taxon>
        <taxon>Pseudomonadota</taxon>
        <taxon>Alphaproteobacteria</taxon>
        <taxon>Hyphomicrobiales</taxon>
        <taxon>Phyllobacteriaceae</taxon>
        <taxon>Borborobacter</taxon>
    </lineage>
</organism>
<dbReference type="PANTHER" id="PTHR30349">
    <property type="entry name" value="PHAGE INTEGRASE-RELATED"/>
    <property type="match status" value="1"/>
</dbReference>
<evidence type="ECO:0000256" key="2">
    <source>
        <dbReference type="ARBA" id="ARBA00023172"/>
    </source>
</evidence>
<feature type="domain" description="Tyr recombinase" evidence="3">
    <location>
        <begin position="168"/>
        <end position="340"/>
    </location>
</feature>
<dbReference type="Gene3D" id="1.10.443.10">
    <property type="entry name" value="Intergrase catalytic core"/>
    <property type="match status" value="1"/>
</dbReference>
<dbReference type="InterPro" id="IPR011010">
    <property type="entry name" value="DNA_brk_join_enz"/>
</dbReference>
<accession>A0A432V9U9</accession>
<gene>
    <name evidence="4" type="ORF">EET67_04880</name>
</gene>
<dbReference type="CDD" id="cd00796">
    <property type="entry name" value="INT_Rci_Hp1_C"/>
    <property type="match status" value="1"/>
</dbReference>
<dbReference type="Proteomes" id="UP000281647">
    <property type="component" value="Unassembled WGS sequence"/>
</dbReference>
<dbReference type="RefSeq" id="WP_128624481.1">
    <property type="nucleotide sequence ID" value="NZ_ML133508.1"/>
</dbReference>
<dbReference type="PANTHER" id="PTHR30349:SF64">
    <property type="entry name" value="PROPHAGE INTEGRASE INTD-RELATED"/>
    <property type="match status" value="1"/>
</dbReference>
<dbReference type="InterPro" id="IPR002104">
    <property type="entry name" value="Integrase_catalytic"/>
</dbReference>
<dbReference type="PROSITE" id="PS51898">
    <property type="entry name" value="TYR_RECOMBINASE"/>
    <property type="match status" value="1"/>
</dbReference>
<dbReference type="InterPro" id="IPR050090">
    <property type="entry name" value="Tyrosine_recombinase_XerCD"/>
</dbReference>
<dbReference type="OrthoDB" id="7216962at2"/>
<comment type="caution">
    <text evidence="4">The sequence shown here is derived from an EMBL/GenBank/DDBJ whole genome shotgun (WGS) entry which is preliminary data.</text>
</comment>